<sequence>MAENQAGALQGDYSSLYQTIPMSQGDTTDANIQRHWLGALITGTGDKEREDWNRQEQSANNALYRDMQLMQEQNIFNASEAQKSRDWQTEMSNTAYQRAVSDMKAAGLNPVLAYSNGGASTPSGSTASSGSGHSSGGQRAPSSDGGASSAAMVAKIVAGLVSGGASIAASGLSAAISAQSREKVASMRKKK</sequence>
<reference evidence="2" key="1">
    <citation type="submission" date="2022-02" db="EMBL/GenBank/DDBJ databases">
        <title>Towards deciphering the DNA virus diversity associated with rodent species in the families Cricetidae and Heteromyidae.</title>
        <authorList>
            <person name="Lund M."/>
            <person name="Larsen B.B."/>
            <person name="Gryseels S."/>
            <person name="Kraberger S."/>
            <person name="Rowsey D.M."/>
            <person name="Steger L."/>
            <person name="Yule K.M."/>
            <person name="Upham N.S."/>
            <person name="Worobey M."/>
            <person name="Van Doorslaer K."/>
            <person name="Varsani A."/>
        </authorList>
    </citation>
    <scope>NUCLEOTIDE SEQUENCE</scope>
    <source>
        <strain evidence="2">UA08Rod_5092</strain>
    </source>
</reference>
<organism evidence="2">
    <name type="scientific">Sigmofec virus UA08Rod_5092</name>
    <dbReference type="NCBI Taxonomy" id="2929415"/>
    <lineage>
        <taxon>Viruses</taxon>
        <taxon>Monodnaviria</taxon>
        <taxon>Sangervirae</taxon>
        <taxon>Phixviricota</taxon>
        <taxon>Malgrandaviricetes</taxon>
        <taxon>Petitvirales</taxon>
        <taxon>Microviridae</taxon>
    </lineage>
</organism>
<feature type="region of interest" description="Disordered" evidence="1">
    <location>
        <begin position="117"/>
        <end position="148"/>
    </location>
</feature>
<evidence type="ECO:0000256" key="1">
    <source>
        <dbReference type="SAM" id="MobiDB-lite"/>
    </source>
</evidence>
<protein>
    <submittedName>
        <fullName evidence="2">DNA pilot protein</fullName>
    </submittedName>
</protein>
<proteinExistence type="predicted"/>
<dbReference type="EMBL" id="OM869556">
    <property type="protein sequence ID" value="UPW41196.1"/>
    <property type="molecule type" value="Genomic_DNA"/>
</dbReference>
<evidence type="ECO:0000313" key="2">
    <source>
        <dbReference type="EMBL" id="UPW41196.1"/>
    </source>
</evidence>
<accession>A0A976N1L2</accession>
<name>A0A976N1L2_9VIRU</name>